<reference evidence="2" key="2">
    <citation type="submission" date="2025-08" db="UniProtKB">
        <authorList>
            <consortium name="RefSeq"/>
        </authorList>
    </citation>
    <scope>IDENTIFICATION</scope>
    <source>
        <tissue evidence="2">Leaf</tissue>
    </source>
</reference>
<sequence length="166" mass="18235">MNFVAKGLLGGIIYASSVQVVWEDLAKRFNKVDGSRTFNLNKEIATLSQGTTSMSVYFSELKDLWEEFEALVPESGCDCPKSRESVSYLQKLKLYQFLMGLNDSYSQARSQILMRSPTPTVNQAYALILSDEGQKFVVATTGILGANPTGQMGSFEAAMYSKIGGN</sequence>
<dbReference type="RefSeq" id="XP_075077394.1">
    <property type="nucleotide sequence ID" value="XM_075221293.1"/>
</dbReference>
<name>A0AC58RXS5_TOBAC</name>
<protein>
    <submittedName>
        <fullName evidence="2">Uncharacterized protein LOC142164113</fullName>
    </submittedName>
</protein>
<evidence type="ECO:0000313" key="1">
    <source>
        <dbReference type="Proteomes" id="UP000790787"/>
    </source>
</evidence>
<proteinExistence type="predicted"/>
<reference evidence="1" key="1">
    <citation type="journal article" date="2014" name="Nat. Commun.">
        <title>The tobacco genome sequence and its comparison with those of tomato and potato.</title>
        <authorList>
            <person name="Sierro N."/>
            <person name="Battey J.N."/>
            <person name="Ouadi S."/>
            <person name="Bakaher N."/>
            <person name="Bovet L."/>
            <person name="Willig A."/>
            <person name="Goepfert S."/>
            <person name="Peitsch M.C."/>
            <person name="Ivanov N.V."/>
        </authorList>
    </citation>
    <scope>NUCLEOTIDE SEQUENCE [LARGE SCALE GENOMIC DNA]</scope>
</reference>
<organism evidence="1 2">
    <name type="scientific">Nicotiana tabacum</name>
    <name type="common">Common tobacco</name>
    <dbReference type="NCBI Taxonomy" id="4097"/>
    <lineage>
        <taxon>Eukaryota</taxon>
        <taxon>Viridiplantae</taxon>
        <taxon>Streptophyta</taxon>
        <taxon>Embryophyta</taxon>
        <taxon>Tracheophyta</taxon>
        <taxon>Spermatophyta</taxon>
        <taxon>Magnoliopsida</taxon>
        <taxon>eudicotyledons</taxon>
        <taxon>Gunneridae</taxon>
        <taxon>Pentapetalae</taxon>
        <taxon>asterids</taxon>
        <taxon>lamiids</taxon>
        <taxon>Solanales</taxon>
        <taxon>Solanaceae</taxon>
        <taxon>Nicotianoideae</taxon>
        <taxon>Nicotianeae</taxon>
        <taxon>Nicotiana</taxon>
    </lineage>
</organism>
<evidence type="ECO:0000313" key="2">
    <source>
        <dbReference type="RefSeq" id="XP_075077394.1"/>
    </source>
</evidence>
<keyword evidence="1" id="KW-1185">Reference proteome</keyword>
<accession>A0AC58RXS5</accession>
<dbReference type="Proteomes" id="UP000790787">
    <property type="component" value="Chromosome 9"/>
</dbReference>
<gene>
    <name evidence="2" type="primary">LOC142164113</name>
</gene>